<evidence type="ECO:0000313" key="1">
    <source>
        <dbReference type="Proteomes" id="UP000694891"/>
    </source>
</evidence>
<proteinExistence type="predicted"/>
<organism evidence="1 2">
    <name type="scientific">Stegastes partitus</name>
    <name type="common">bicolor damselfish</name>
    <dbReference type="NCBI Taxonomy" id="144197"/>
    <lineage>
        <taxon>Eukaryota</taxon>
        <taxon>Metazoa</taxon>
        <taxon>Chordata</taxon>
        <taxon>Craniata</taxon>
        <taxon>Vertebrata</taxon>
        <taxon>Euteleostomi</taxon>
        <taxon>Actinopterygii</taxon>
        <taxon>Neopterygii</taxon>
        <taxon>Teleostei</taxon>
        <taxon>Neoteleostei</taxon>
        <taxon>Acanthomorphata</taxon>
        <taxon>Ovalentaria</taxon>
        <taxon>Pomacentridae</taxon>
        <taxon>Stegastes</taxon>
    </lineage>
</organism>
<dbReference type="InterPro" id="IPR012674">
    <property type="entry name" value="Calycin"/>
</dbReference>
<reference evidence="2" key="1">
    <citation type="submission" date="2025-08" db="UniProtKB">
        <authorList>
            <consortium name="RefSeq"/>
        </authorList>
    </citation>
    <scope>IDENTIFICATION</scope>
</reference>
<evidence type="ECO:0000313" key="2">
    <source>
        <dbReference type="RefSeq" id="XP_008278517.1"/>
    </source>
</evidence>
<dbReference type="SUPFAM" id="SSF50814">
    <property type="entry name" value="Lipocalins"/>
    <property type="match status" value="1"/>
</dbReference>
<name>A0A9Y4MWU1_9TELE</name>
<dbReference type="GeneID" id="103356215"/>
<dbReference type="RefSeq" id="XP_008278517.1">
    <property type="nucleotide sequence ID" value="XM_008280295.1"/>
</dbReference>
<dbReference type="AlphaFoldDB" id="A0A9Y4MWU1"/>
<protein>
    <submittedName>
        <fullName evidence="2">Uncharacterized protein LOC103356215</fullName>
    </submittedName>
</protein>
<accession>A0A9Y4MWU1</accession>
<keyword evidence="1" id="KW-1185">Reference proteome</keyword>
<gene>
    <name evidence="2" type="primary">LOC103356215</name>
</gene>
<sequence>MKPADKAIDFSGKWRYIAISTEVCLATTLVDVFLWPSAEVDITAKDTPNIYNANVNYKVYGMCYNESLPLYYANHNVFNVDSNNAPIGQADVMLQTGCPDCLVVKGSDFMNTLTLFSKRKSVDAAEMKEFETQVECLGWSKPLVFNTDHDYENCKSLDDDTADVETMQSYFNEMSKRVTNMSHKLIRCIIEIILCQIITFFQK</sequence>
<dbReference type="Gene3D" id="2.40.128.20">
    <property type="match status" value="1"/>
</dbReference>
<dbReference type="Proteomes" id="UP000694891">
    <property type="component" value="Unplaced"/>
</dbReference>